<organism evidence="1">
    <name type="scientific">Anguilla anguilla</name>
    <name type="common">European freshwater eel</name>
    <name type="synonym">Muraena anguilla</name>
    <dbReference type="NCBI Taxonomy" id="7936"/>
    <lineage>
        <taxon>Eukaryota</taxon>
        <taxon>Metazoa</taxon>
        <taxon>Chordata</taxon>
        <taxon>Craniata</taxon>
        <taxon>Vertebrata</taxon>
        <taxon>Euteleostomi</taxon>
        <taxon>Actinopterygii</taxon>
        <taxon>Neopterygii</taxon>
        <taxon>Teleostei</taxon>
        <taxon>Anguilliformes</taxon>
        <taxon>Anguillidae</taxon>
        <taxon>Anguilla</taxon>
    </lineage>
</organism>
<sequence length="24" mass="3029">MYWLLGWGRYFEPLDVSLVRKNRE</sequence>
<dbReference type="EMBL" id="GBXM01041902">
    <property type="protein sequence ID" value="JAH66675.1"/>
    <property type="molecule type" value="Transcribed_RNA"/>
</dbReference>
<evidence type="ECO:0000313" key="1">
    <source>
        <dbReference type="EMBL" id="JAH66675.1"/>
    </source>
</evidence>
<proteinExistence type="predicted"/>
<accession>A0A0E9UN53</accession>
<dbReference type="AlphaFoldDB" id="A0A0E9UN53"/>
<reference evidence="1" key="2">
    <citation type="journal article" date="2015" name="Fish Shellfish Immunol.">
        <title>Early steps in the European eel (Anguilla anguilla)-Vibrio vulnificus interaction in the gills: Role of the RtxA13 toxin.</title>
        <authorList>
            <person name="Callol A."/>
            <person name="Pajuelo D."/>
            <person name="Ebbesson L."/>
            <person name="Teles M."/>
            <person name="MacKenzie S."/>
            <person name="Amaro C."/>
        </authorList>
    </citation>
    <scope>NUCLEOTIDE SEQUENCE</scope>
</reference>
<name>A0A0E9UN53_ANGAN</name>
<reference evidence="1" key="1">
    <citation type="submission" date="2014-11" db="EMBL/GenBank/DDBJ databases">
        <authorList>
            <person name="Amaro Gonzalez C."/>
        </authorList>
    </citation>
    <scope>NUCLEOTIDE SEQUENCE</scope>
</reference>
<protein>
    <submittedName>
        <fullName evidence="1">Uncharacterized protein</fullName>
    </submittedName>
</protein>